<dbReference type="PANTHER" id="PTHR24128">
    <property type="entry name" value="HOMEOBOX PROTEIN WARIAI"/>
    <property type="match status" value="1"/>
</dbReference>
<keyword evidence="6" id="KW-1185">Reference proteome</keyword>
<dbReference type="InterPro" id="IPR002110">
    <property type="entry name" value="Ankyrin_rpt"/>
</dbReference>
<dbReference type="InterPro" id="IPR026961">
    <property type="entry name" value="PGG_dom"/>
</dbReference>
<dbReference type="GO" id="GO:0005886">
    <property type="term" value="C:plasma membrane"/>
    <property type="evidence" value="ECO:0007669"/>
    <property type="project" value="UniProtKB-SubCell"/>
</dbReference>
<evidence type="ECO:0000313" key="5">
    <source>
        <dbReference type="EMBL" id="KAJ7950748.1"/>
    </source>
</evidence>
<dbReference type="AlphaFoldDB" id="A0AAD7L398"/>
<comment type="caution">
    <text evidence="5">The sequence shown here is derived from an EMBL/GenBank/DDBJ whole genome shotgun (WGS) entry which is preliminary data.</text>
</comment>
<feature type="compositionally biased region" description="Polar residues" evidence="3">
    <location>
        <begin position="250"/>
        <end position="260"/>
    </location>
</feature>
<dbReference type="EMBL" id="JARAOO010000011">
    <property type="protein sequence ID" value="KAJ7950748.1"/>
    <property type="molecule type" value="Genomic_DNA"/>
</dbReference>
<feature type="domain" description="PGG" evidence="4">
    <location>
        <begin position="305"/>
        <end position="372"/>
    </location>
</feature>
<dbReference type="Proteomes" id="UP001163823">
    <property type="component" value="Chromosome 11"/>
</dbReference>
<dbReference type="SUPFAM" id="SSF48403">
    <property type="entry name" value="Ankyrin repeat"/>
    <property type="match status" value="1"/>
</dbReference>
<feature type="region of interest" description="Disordered" evidence="3">
    <location>
        <begin position="246"/>
        <end position="282"/>
    </location>
</feature>
<evidence type="ECO:0000256" key="1">
    <source>
        <dbReference type="ARBA" id="ARBA00004413"/>
    </source>
</evidence>
<dbReference type="PANTHER" id="PTHR24128:SF61">
    <property type="entry name" value="ANKYRIN REPEAT-CONTAINING PROTEIN BDA1-LIKE"/>
    <property type="match status" value="1"/>
</dbReference>
<name>A0AAD7L398_QUISA</name>
<comment type="subcellular location">
    <subcellularLocation>
        <location evidence="1">Cell membrane</location>
        <topology evidence="1">Peripheral membrane protein</topology>
        <orientation evidence="1">Cytoplasmic side</orientation>
    </subcellularLocation>
</comment>
<dbReference type="SMART" id="SM00248">
    <property type="entry name" value="ANK"/>
    <property type="match status" value="5"/>
</dbReference>
<dbReference type="PROSITE" id="PS50297">
    <property type="entry name" value="ANK_REP_REGION"/>
    <property type="match status" value="1"/>
</dbReference>
<accession>A0AAD7L398</accession>
<organism evidence="5 6">
    <name type="scientific">Quillaja saponaria</name>
    <name type="common">Soap bark tree</name>
    <dbReference type="NCBI Taxonomy" id="32244"/>
    <lineage>
        <taxon>Eukaryota</taxon>
        <taxon>Viridiplantae</taxon>
        <taxon>Streptophyta</taxon>
        <taxon>Embryophyta</taxon>
        <taxon>Tracheophyta</taxon>
        <taxon>Spermatophyta</taxon>
        <taxon>Magnoliopsida</taxon>
        <taxon>eudicotyledons</taxon>
        <taxon>Gunneridae</taxon>
        <taxon>Pentapetalae</taxon>
        <taxon>rosids</taxon>
        <taxon>fabids</taxon>
        <taxon>Fabales</taxon>
        <taxon>Quillajaceae</taxon>
        <taxon>Quillaja</taxon>
    </lineage>
</organism>
<feature type="repeat" description="ANK" evidence="2">
    <location>
        <begin position="69"/>
        <end position="101"/>
    </location>
</feature>
<dbReference type="InterPro" id="IPR036770">
    <property type="entry name" value="Ankyrin_rpt-contain_sf"/>
</dbReference>
<dbReference type="PROSITE" id="PS50088">
    <property type="entry name" value="ANK_REPEAT"/>
    <property type="match status" value="1"/>
</dbReference>
<dbReference type="Pfam" id="PF12796">
    <property type="entry name" value="Ank_2"/>
    <property type="match status" value="2"/>
</dbReference>
<evidence type="ECO:0000256" key="3">
    <source>
        <dbReference type="SAM" id="MobiDB-lite"/>
    </source>
</evidence>
<dbReference type="KEGG" id="qsa:O6P43_026900"/>
<dbReference type="Gene3D" id="1.25.40.20">
    <property type="entry name" value="Ankyrin repeat-containing domain"/>
    <property type="match status" value="2"/>
</dbReference>
<sequence length="388" mass="42922">MDTRLLEAAQTGKVDNLHWLMKEDPCVLDAVALTGADNPLHIASMAGHLEFVKEILALRNGFAKELSQDGFSPLHLAAANGHVEIVNELLKVGCDLCTIEGREKRIPLHYAAIKGRVHVMKILLSACPESVENQTVRGETALLLAVKNNQFEGFTLLVAHLKQFQKESVLNKQDNQGNTILHLASFRKQYEVFNQVLGEDSVTKSVVEVNSLNKVSMTALDVLLLFHSEAGDLEIESILQQAGAKRANDMHSSVTSQSQENHQHGQVPESNIPMEQSEVPTTHYRSRIDQLADYFRYKKGRDRASDVRTALLTIAVLIATATYQSGFSPPGGVWQDDKNDTPKHVAGQSVMGTKNSGSFFVFMFGNTIGFYTVALHDLLPNDWLSFRS</sequence>
<evidence type="ECO:0000259" key="4">
    <source>
        <dbReference type="Pfam" id="PF13962"/>
    </source>
</evidence>
<gene>
    <name evidence="5" type="ORF">O6P43_026900</name>
</gene>
<keyword evidence="2" id="KW-0040">ANK repeat</keyword>
<protein>
    <submittedName>
        <fullName evidence="5">Ankyrin repeat-containing protein</fullName>
    </submittedName>
</protein>
<reference evidence="5" key="1">
    <citation type="journal article" date="2023" name="Science">
        <title>Elucidation of the pathway for biosynthesis of saponin adjuvants from the soapbark tree.</title>
        <authorList>
            <person name="Reed J."/>
            <person name="Orme A."/>
            <person name="El-Demerdash A."/>
            <person name="Owen C."/>
            <person name="Martin L.B.B."/>
            <person name="Misra R.C."/>
            <person name="Kikuchi S."/>
            <person name="Rejzek M."/>
            <person name="Martin A.C."/>
            <person name="Harkess A."/>
            <person name="Leebens-Mack J."/>
            <person name="Louveau T."/>
            <person name="Stephenson M.J."/>
            <person name="Osbourn A."/>
        </authorList>
    </citation>
    <scope>NUCLEOTIDE SEQUENCE</scope>
    <source>
        <strain evidence="5">S10</strain>
    </source>
</reference>
<proteinExistence type="predicted"/>
<evidence type="ECO:0000313" key="6">
    <source>
        <dbReference type="Proteomes" id="UP001163823"/>
    </source>
</evidence>
<evidence type="ECO:0000256" key="2">
    <source>
        <dbReference type="PROSITE-ProRule" id="PRU00023"/>
    </source>
</evidence>
<dbReference type="Pfam" id="PF13962">
    <property type="entry name" value="PGG"/>
    <property type="match status" value="1"/>
</dbReference>